<keyword evidence="4" id="KW-1185">Reference proteome</keyword>
<organism evidence="3 4">
    <name type="scientific">Raineya orbicola</name>
    <dbReference type="NCBI Taxonomy" id="2016530"/>
    <lineage>
        <taxon>Bacteria</taxon>
        <taxon>Pseudomonadati</taxon>
        <taxon>Bacteroidota</taxon>
        <taxon>Cytophagia</taxon>
        <taxon>Cytophagales</taxon>
        <taxon>Raineyaceae</taxon>
        <taxon>Raineya</taxon>
    </lineage>
</organism>
<dbReference type="OrthoDB" id="848790at2"/>
<feature type="transmembrane region" description="Helical" evidence="1">
    <location>
        <begin position="160"/>
        <end position="181"/>
    </location>
</feature>
<keyword evidence="1" id="KW-0472">Membrane</keyword>
<proteinExistence type="predicted"/>
<dbReference type="EMBL" id="NKXO01000011">
    <property type="protein sequence ID" value="PKQ70101.1"/>
    <property type="molecule type" value="Genomic_DNA"/>
</dbReference>
<keyword evidence="1" id="KW-1133">Transmembrane helix</keyword>
<name>A0A2N3IIK1_9BACT</name>
<reference evidence="3 4" key="1">
    <citation type="submission" date="2017-06" db="EMBL/GenBank/DDBJ databases">
        <title>Raineya orbicola gen. nov., sp. nov. a slightly thermophilic bacterium of the phylum Bacteroidetes and the description of Raineyaceae fam. nov.</title>
        <authorList>
            <person name="Albuquerque L."/>
            <person name="Polonia A.R.M."/>
            <person name="Barroso C."/>
            <person name="Froufe H.J.C."/>
            <person name="Lage O."/>
            <person name="Lobo-Da-Cunha A."/>
            <person name="Egas C."/>
            <person name="Da Costa M.S."/>
        </authorList>
    </citation>
    <scope>NUCLEOTIDE SEQUENCE [LARGE SCALE GENOMIC DNA]</scope>
    <source>
        <strain evidence="3 4">SPSPC-11</strain>
    </source>
</reference>
<evidence type="ECO:0000256" key="2">
    <source>
        <dbReference type="SAM" id="SignalP"/>
    </source>
</evidence>
<evidence type="ECO:0000256" key="1">
    <source>
        <dbReference type="SAM" id="Phobius"/>
    </source>
</evidence>
<dbReference type="RefSeq" id="WP_101358167.1">
    <property type="nucleotide sequence ID" value="NZ_NKXO01000011.1"/>
</dbReference>
<feature type="chain" id="PRO_5014923887" description="Oxygen tolerance" evidence="2">
    <location>
        <begin position="21"/>
        <end position="302"/>
    </location>
</feature>
<comment type="caution">
    <text evidence="3">The sequence shown here is derived from an EMBL/GenBank/DDBJ whole genome shotgun (WGS) entry which is preliminary data.</text>
</comment>
<protein>
    <recommendedName>
        <fullName evidence="5">Oxygen tolerance</fullName>
    </recommendedName>
</protein>
<gene>
    <name evidence="3" type="ORF">Rain11_0905</name>
</gene>
<evidence type="ECO:0000313" key="4">
    <source>
        <dbReference type="Proteomes" id="UP000233387"/>
    </source>
</evidence>
<evidence type="ECO:0000313" key="3">
    <source>
        <dbReference type="EMBL" id="PKQ70101.1"/>
    </source>
</evidence>
<feature type="signal peptide" evidence="2">
    <location>
        <begin position="1"/>
        <end position="20"/>
    </location>
</feature>
<accession>A0A2N3IIK1</accession>
<dbReference type="AlphaFoldDB" id="A0A2N3IIK1"/>
<keyword evidence="2" id="KW-0732">Signal</keyword>
<keyword evidence="1" id="KW-0812">Transmembrane</keyword>
<dbReference type="Proteomes" id="UP000233387">
    <property type="component" value="Unassembled WGS sequence"/>
</dbReference>
<evidence type="ECO:0008006" key="5">
    <source>
        <dbReference type="Google" id="ProtNLM"/>
    </source>
</evidence>
<sequence length="302" mass="35540">MIKAITFFWAYICFATLGFAQQDSIAYKPKLKFLVDTLFLGKPVPVAFSFEYPKHWQVLFPDTTYQYSPFEWHKKDFFPTQTQGSLSKDSAIFWLKSFEIEPVQKLRLPAFYIQPNGDSVSIFSNIDSIFLKQYILSNRLDTITLKANTQYASLPTKLNFQAWVLGLVTSFFILAIVWLFFGDWIKKQILLLNLKRKQVLFEDNFEKEMLKIRTRKRLKDIEQAFILWKKHLEQIEGEPYSSFTSSEIVEVLQREKLAESLQNIDRAIYGTIMEESLDKDLAFLKSLAKERYRLKKQLIKNG</sequence>